<keyword evidence="26" id="KW-1185">Reference proteome</keyword>
<dbReference type="FunFam" id="4.10.1240.10:FF:000001">
    <property type="entry name" value="Adhesion G protein-coupled receptor L2"/>
    <property type="match status" value="1"/>
</dbReference>
<dbReference type="GO" id="GO:0007166">
    <property type="term" value="P:cell surface receptor signaling pathway"/>
    <property type="evidence" value="ECO:0007669"/>
    <property type="project" value="InterPro"/>
</dbReference>
<dbReference type="PROSITE" id="PS50261">
    <property type="entry name" value="G_PROTEIN_RECEP_F2_4"/>
    <property type="match status" value="1"/>
</dbReference>
<keyword evidence="4" id="KW-0597">Phosphoprotein</keyword>
<evidence type="ECO:0000256" key="1">
    <source>
        <dbReference type="ARBA" id="ARBA00004651"/>
    </source>
</evidence>
<feature type="transmembrane region" description="Helical" evidence="19">
    <location>
        <begin position="1060"/>
        <end position="1083"/>
    </location>
</feature>
<feature type="transmembrane region" description="Helical" evidence="19">
    <location>
        <begin position="1016"/>
        <end position="1039"/>
    </location>
</feature>
<evidence type="ECO:0000256" key="6">
    <source>
        <dbReference type="ARBA" id="ARBA00022729"/>
    </source>
</evidence>
<dbReference type="PROSITE" id="PS50228">
    <property type="entry name" value="SUEL_LECTIN"/>
    <property type="match status" value="1"/>
</dbReference>
<dbReference type="InterPro" id="IPR000832">
    <property type="entry name" value="GPCR_2_secretin-like"/>
</dbReference>
<dbReference type="GO" id="GO:0004930">
    <property type="term" value="F:G protein-coupled receptor activity"/>
    <property type="evidence" value="ECO:0007669"/>
    <property type="project" value="UniProtKB-KW"/>
</dbReference>
<dbReference type="GO" id="GO:0030246">
    <property type="term" value="F:carbohydrate binding"/>
    <property type="evidence" value="ECO:0007669"/>
    <property type="project" value="InterPro"/>
</dbReference>
<evidence type="ECO:0000256" key="5">
    <source>
        <dbReference type="ARBA" id="ARBA00022692"/>
    </source>
</evidence>
<dbReference type="PROSITE" id="PS50221">
    <property type="entry name" value="GAIN_B"/>
    <property type="match status" value="1"/>
</dbReference>
<feature type="transmembrane region" description="Helical" evidence="19">
    <location>
        <begin position="1089"/>
        <end position="1112"/>
    </location>
</feature>
<evidence type="ECO:0000256" key="4">
    <source>
        <dbReference type="ARBA" id="ARBA00022553"/>
    </source>
</evidence>
<evidence type="ECO:0000256" key="7">
    <source>
        <dbReference type="ARBA" id="ARBA00022737"/>
    </source>
</evidence>
<evidence type="ECO:0000256" key="8">
    <source>
        <dbReference type="ARBA" id="ARBA00022989"/>
    </source>
</evidence>
<evidence type="ECO:0000256" key="10">
    <source>
        <dbReference type="ARBA" id="ARBA00023040"/>
    </source>
</evidence>
<feature type="region of interest" description="Disordered" evidence="18">
    <location>
        <begin position="450"/>
        <end position="489"/>
    </location>
</feature>
<dbReference type="InterPro" id="IPR003924">
    <property type="entry name" value="GPCR_2_latrophilin"/>
</dbReference>
<feature type="domain" description="SUEL-type lectin" evidence="23">
    <location>
        <begin position="42"/>
        <end position="131"/>
    </location>
</feature>
<dbReference type="PRINTS" id="PR01444">
    <property type="entry name" value="LATROPHILIN"/>
</dbReference>
<evidence type="ECO:0000256" key="12">
    <source>
        <dbReference type="ARBA" id="ARBA00023157"/>
    </source>
</evidence>
<feature type="compositionally biased region" description="Polar residues" evidence="18">
    <location>
        <begin position="1363"/>
        <end position="1387"/>
    </location>
</feature>
<organism evidence="26 27">
    <name type="scientific">Pundamilia nyererei</name>
    <dbReference type="NCBI Taxonomy" id="303518"/>
    <lineage>
        <taxon>Eukaryota</taxon>
        <taxon>Metazoa</taxon>
        <taxon>Chordata</taxon>
        <taxon>Craniata</taxon>
        <taxon>Vertebrata</taxon>
        <taxon>Euteleostomi</taxon>
        <taxon>Actinopterygii</taxon>
        <taxon>Neopterygii</taxon>
        <taxon>Teleostei</taxon>
        <taxon>Neoteleostei</taxon>
        <taxon>Acanthomorphata</taxon>
        <taxon>Ovalentaria</taxon>
        <taxon>Cichlomorphae</taxon>
        <taxon>Cichliformes</taxon>
        <taxon>Cichlidae</taxon>
        <taxon>African cichlids</taxon>
        <taxon>Pseudocrenilabrinae</taxon>
        <taxon>Haplochromini</taxon>
        <taxon>Pundamilia</taxon>
    </lineage>
</organism>
<proteinExistence type="inferred from homology"/>
<feature type="transmembrane region" description="Helical" evidence="19">
    <location>
        <begin position="878"/>
        <end position="899"/>
    </location>
</feature>
<feature type="transmembrane region" description="Helical" evidence="19">
    <location>
        <begin position="941"/>
        <end position="965"/>
    </location>
</feature>
<evidence type="ECO:0000259" key="22">
    <source>
        <dbReference type="PROSITE" id="PS50227"/>
    </source>
</evidence>
<dbReference type="CTD" id="57987"/>
<evidence type="ECO:0000256" key="15">
    <source>
        <dbReference type="ARBA" id="ARBA00023224"/>
    </source>
</evidence>
<feature type="region of interest" description="Disordered" evidence="18">
    <location>
        <begin position="1360"/>
        <end position="1412"/>
    </location>
</feature>
<dbReference type="GO" id="GO:0097060">
    <property type="term" value="C:synaptic membrane"/>
    <property type="evidence" value="ECO:0007669"/>
    <property type="project" value="UniProtKB-SubCell"/>
</dbReference>
<dbReference type="Gene3D" id="1.25.40.610">
    <property type="match status" value="1"/>
</dbReference>
<evidence type="ECO:0000256" key="13">
    <source>
        <dbReference type="ARBA" id="ARBA00023170"/>
    </source>
</evidence>
<dbReference type="InterPro" id="IPR043159">
    <property type="entry name" value="Lectin_gal-bd_sf"/>
</dbReference>
<evidence type="ECO:0000256" key="11">
    <source>
        <dbReference type="ARBA" id="ARBA00023136"/>
    </source>
</evidence>
<dbReference type="GO" id="GO:0007189">
    <property type="term" value="P:adenylate cyclase-activating G protein-coupled receptor signaling pathway"/>
    <property type="evidence" value="ECO:0007669"/>
    <property type="project" value="TreeGrafter"/>
</dbReference>
<dbReference type="PRINTS" id="PR00249">
    <property type="entry name" value="GPCRSECRETIN"/>
</dbReference>
<dbReference type="InterPro" id="IPR046338">
    <property type="entry name" value="GAIN_dom_sf"/>
</dbReference>
<dbReference type="InterPro" id="IPR032471">
    <property type="entry name" value="AGRL2-4_GAIN_subdom_A"/>
</dbReference>
<feature type="compositionally biased region" description="Pro residues" evidence="18">
    <location>
        <begin position="471"/>
        <end position="486"/>
    </location>
</feature>
<keyword evidence="11 19" id="KW-0472">Membrane</keyword>
<keyword evidence="3" id="KW-1003">Cell membrane</keyword>
<feature type="transmembrane region" description="Helical" evidence="19">
    <location>
        <begin position="911"/>
        <end position="929"/>
    </location>
</feature>
<dbReference type="Pfam" id="PF02793">
    <property type="entry name" value="HRM"/>
    <property type="match status" value="1"/>
</dbReference>
<keyword evidence="6 20" id="KW-0732">Signal</keyword>
<keyword evidence="15" id="KW-0807">Transducer</keyword>
<dbReference type="Pfam" id="PF02140">
    <property type="entry name" value="SUEL_Lectin"/>
    <property type="match status" value="1"/>
</dbReference>
<dbReference type="Pfam" id="PF00002">
    <property type="entry name" value="7tm_2"/>
    <property type="match status" value="1"/>
</dbReference>
<dbReference type="CDD" id="cd22845">
    <property type="entry name" value="Gal_Rha_Lectin_LPHN2"/>
    <property type="match status" value="1"/>
</dbReference>
<comment type="subcellular location">
    <subcellularLocation>
        <location evidence="1">Cell membrane</location>
        <topology evidence="1">Multi-pass membrane protein</topology>
    </subcellularLocation>
    <subcellularLocation>
        <location evidence="16">Synaptic cell membrane</location>
    </subcellularLocation>
</comment>
<dbReference type="InterPro" id="IPR017983">
    <property type="entry name" value="GPCR_2_secretin-like_CS"/>
</dbReference>
<feature type="domain" description="GAIN-B" evidence="21">
    <location>
        <begin position="685"/>
        <end position="862"/>
    </location>
</feature>
<feature type="domain" description="G-protein coupled receptors family 2 profile 2" evidence="24">
    <location>
        <begin position="872"/>
        <end position="1113"/>
    </location>
</feature>
<dbReference type="Pfam" id="PF02354">
    <property type="entry name" value="Latrophilin"/>
    <property type="match status" value="1"/>
</dbReference>
<dbReference type="InterPro" id="IPR036445">
    <property type="entry name" value="GPCR_2_extracell_dom_sf"/>
</dbReference>
<evidence type="ECO:0000259" key="25">
    <source>
        <dbReference type="PROSITE" id="PS51132"/>
    </source>
</evidence>
<dbReference type="PROSITE" id="PS50227">
    <property type="entry name" value="G_PROTEIN_RECEP_F2_3"/>
    <property type="match status" value="1"/>
</dbReference>
<dbReference type="SMART" id="SM00303">
    <property type="entry name" value="GPS"/>
    <property type="match status" value="1"/>
</dbReference>
<feature type="region of interest" description="Disordered" evidence="18">
    <location>
        <begin position="1259"/>
        <end position="1304"/>
    </location>
</feature>
<evidence type="ECO:0000259" key="24">
    <source>
        <dbReference type="PROSITE" id="PS50261"/>
    </source>
</evidence>
<dbReference type="InterPro" id="IPR003112">
    <property type="entry name" value="Olfac-like_dom"/>
</dbReference>
<dbReference type="Pfam" id="PF02191">
    <property type="entry name" value="OLF"/>
    <property type="match status" value="1"/>
</dbReference>
<dbReference type="SMART" id="SM00008">
    <property type="entry name" value="HormR"/>
    <property type="match status" value="1"/>
</dbReference>
<evidence type="ECO:0000256" key="20">
    <source>
        <dbReference type="SAM" id="SignalP"/>
    </source>
</evidence>
<dbReference type="InterPro" id="IPR057244">
    <property type="entry name" value="GAIN_B"/>
</dbReference>
<evidence type="ECO:0000259" key="21">
    <source>
        <dbReference type="PROSITE" id="PS50221"/>
    </source>
</evidence>
<dbReference type="Proteomes" id="UP000695023">
    <property type="component" value="Unplaced"/>
</dbReference>
<feature type="signal peptide" evidence="20">
    <location>
        <begin position="1"/>
        <end position="23"/>
    </location>
</feature>
<dbReference type="PROSITE" id="PS51132">
    <property type="entry name" value="OLF"/>
    <property type="match status" value="1"/>
</dbReference>
<evidence type="ECO:0000256" key="18">
    <source>
        <dbReference type="SAM" id="MobiDB-lite"/>
    </source>
</evidence>
<dbReference type="Gene3D" id="1.20.1070.10">
    <property type="entry name" value="Rhodopsin 7-helix transmembrane proteins"/>
    <property type="match status" value="1"/>
</dbReference>
<dbReference type="FunFam" id="1.20.1070.10:FF:000011">
    <property type="entry name" value="Adhesion G protein-coupled receptor L2"/>
    <property type="match status" value="1"/>
</dbReference>
<dbReference type="PROSITE" id="PS00650">
    <property type="entry name" value="G_PROTEIN_RECEP_F2_2"/>
    <property type="match status" value="1"/>
</dbReference>
<dbReference type="FunFam" id="2.60.120.740:FF:000001">
    <property type="entry name" value="Adhesion G protein-coupled receptor L2"/>
    <property type="match status" value="1"/>
</dbReference>
<protein>
    <submittedName>
        <fullName evidence="27">Adhesion G protein-coupled receptor L2 isoform X7</fullName>
    </submittedName>
</protein>
<evidence type="ECO:0000256" key="14">
    <source>
        <dbReference type="ARBA" id="ARBA00023180"/>
    </source>
</evidence>
<feature type="transmembrane region" description="Helical" evidence="19">
    <location>
        <begin position="977"/>
        <end position="996"/>
    </location>
</feature>
<name>A0A9Y3VHR6_9CICH</name>
<dbReference type="RefSeq" id="XP_005734974.1">
    <property type="nucleotide sequence ID" value="XM_005734917.1"/>
</dbReference>
<feature type="chain" id="PRO_5041338352" evidence="20">
    <location>
        <begin position="24"/>
        <end position="1470"/>
    </location>
</feature>
<dbReference type="InterPro" id="IPR000922">
    <property type="entry name" value="Lectin_gal-bd_dom"/>
</dbReference>
<dbReference type="InterPro" id="IPR001879">
    <property type="entry name" value="GPCR_2_extracellular_dom"/>
</dbReference>
<feature type="domain" description="G-protein coupled receptors family 2 profile 1" evidence="22">
    <location>
        <begin position="494"/>
        <end position="551"/>
    </location>
</feature>
<evidence type="ECO:0000256" key="3">
    <source>
        <dbReference type="ARBA" id="ARBA00022475"/>
    </source>
</evidence>
<dbReference type="PANTHER" id="PTHR12011">
    <property type="entry name" value="ADHESION G-PROTEIN COUPLED RECEPTOR"/>
    <property type="match status" value="1"/>
</dbReference>
<dbReference type="SMART" id="SM00284">
    <property type="entry name" value="OLF"/>
    <property type="match status" value="1"/>
</dbReference>
<keyword evidence="9" id="KW-0770">Synapse</keyword>
<evidence type="ECO:0000256" key="16">
    <source>
        <dbReference type="ARBA" id="ARBA00034109"/>
    </source>
</evidence>
<comment type="similarity">
    <text evidence="2">Belongs to the G-protein coupled receptor 2 family. Adhesion G-protein coupled receptor (ADGR) subfamily.</text>
</comment>
<evidence type="ECO:0000256" key="2">
    <source>
        <dbReference type="ARBA" id="ARBA00007343"/>
    </source>
</evidence>
<dbReference type="InterPro" id="IPR003334">
    <property type="entry name" value="GPCR_2_latrophilin_rcpt_C"/>
</dbReference>
<reference evidence="27" key="1">
    <citation type="submission" date="2025-08" db="UniProtKB">
        <authorList>
            <consortium name="RefSeq"/>
        </authorList>
    </citation>
    <scope>IDENTIFICATION</scope>
</reference>
<dbReference type="Gene3D" id="2.60.120.740">
    <property type="match status" value="1"/>
</dbReference>
<dbReference type="Pfam" id="PF16489">
    <property type="entry name" value="GAIN"/>
    <property type="match status" value="1"/>
</dbReference>
<evidence type="ECO:0000256" key="17">
    <source>
        <dbReference type="PROSITE-ProRule" id="PRU00446"/>
    </source>
</evidence>
<dbReference type="FunFam" id="1.25.40.610:FF:000001">
    <property type="entry name" value="Adhesion G protein-coupled receptor L2"/>
    <property type="match status" value="1"/>
</dbReference>
<accession>A0A9Y3VHR6</accession>
<evidence type="ECO:0000259" key="23">
    <source>
        <dbReference type="PROSITE" id="PS50228"/>
    </source>
</evidence>
<keyword evidence="10" id="KW-0297">G-protein coupled receptor</keyword>
<dbReference type="FunFam" id="2.60.220.50:FF:000001">
    <property type="entry name" value="Adhesion G protein-coupled receptor L2"/>
    <property type="match status" value="1"/>
</dbReference>
<dbReference type="InterPro" id="IPR017981">
    <property type="entry name" value="GPCR_2-like_7TM"/>
</dbReference>
<keyword evidence="5 19" id="KW-0812">Transmembrane</keyword>
<keyword evidence="13 27" id="KW-0675">Receptor</keyword>
<keyword evidence="7" id="KW-0677">Repeat</keyword>
<keyword evidence="8 19" id="KW-1133">Transmembrane helix</keyword>
<evidence type="ECO:0000256" key="19">
    <source>
        <dbReference type="SAM" id="Phobius"/>
    </source>
</evidence>
<feature type="domain" description="Olfactomedin-like" evidence="25">
    <location>
        <begin position="161"/>
        <end position="420"/>
    </location>
</feature>
<dbReference type="Gene3D" id="2.60.220.50">
    <property type="match status" value="1"/>
</dbReference>
<keyword evidence="12 17" id="KW-1015">Disulfide bond</keyword>
<evidence type="ECO:0000313" key="27">
    <source>
        <dbReference type="RefSeq" id="XP_005734974.1"/>
    </source>
</evidence>
<feature type="disulfide bond" evidence="17">
    <location>
        <begin position="162"/>
        <end position="344"/>
    </location>
</feature>
<evidence type="ECO:0000256" key="9">
    <source>
        <dbReference type="ARBA" id="ARBA00023018"/>
    </source>
</evidence>
<evidence type="ECO:0000313" key="26">
    <source>
        <dbReference type="Proteomes" id="UP000695023"/>
    </source>
</evidence>
<sequence length="1470" mass="165773">MSCSLWKLPTFCWFLITLAQVHSTEGFSRAALPFGLVRRELSCEGYPIDLRCPGSDVIMIESANYGRTDDKICDADPFQMENINCYLPDAYKIMSQRCNNRTQCIVITGSDVFPDPCPGTYKYLEVQYECVPYSPCPTRIGPRTQNVSYRNCPEVEQKVFLCPGTLKAVGEPSFIFEAEQQAGAWCKDPLQAGDKIYFMPWTPYRTDTLIEYSSLDDFQNARQTITYKLPHRVDGTGFVVYDGAVFFNKERTRNIVKFDLRTRIKSGEAIINNANYHDTSPYKWGGKTDIDLAVDENGLWVIYATEQNNGMMVISQLNPYTLRFEATWETTYDKRSASNAFMVCGVLYVVRSTYEDNESEVSKSLIDYIYNTKQNRGEYVDIHFPNQYQYIAAVDYNPRDNQLYVWNNFYILRYNLEFGLPDPAHAPPFSEVTTTPPTKTTTTTTTTTVHWGVDNNTTTTGYKERSRGAPRPRPVIPQTPSPPPLESFPLPERFCKAIEKRDIMWPQTQRGMLVERPCPKGTRGTASYLCVLSTGDWHPKGPDLSNCTSHWVNQVAQKIRSGENAANLANELAKHTKGPIFAGDVSSSVRLMEQLVDILDAQLQELRPSEKDSAGRSFNKLQKRERTCRAYMKAIVDTVDNLLRPEALKSWQDMNSTEQTHAATMLLDTLEEGAFVLADNLMEPAIVKVPADNIILEVYVLSTDGQVQDFKFPQIGKSGISIQLSANTVKLNSRNGVAKLVFMLYKNLSQFLSTENATIKMDNDAYARNVSVAVNSDIIAASINKESSRVFINDPVIFTLEHIDMEHYFNSNCSFWNYSERSMMGYWSTQGCKLLDSNKTHTTCSCSHLTNFAILMAHRETSASSEVHELLLTVITRVGIVVSLVCLMISIFTFCFFRGLQSDRNTIHKNLCINLFIAELIFLIGIDMTEPRIGCAIIAGILHFFFLASFSWMCLEGVQLYLMLVEVFESEYSRKKYYYVSGYLFPAIVVGVSAAIDYRSYGTKKACWLSVDNHFIWSFIGPVTCIIMLNLIFLVITMYKMVKHSTTLKPDSSRLENIKSWVMGAFALLCLLGLTWSFGLFFISEASIVMAYLFTIFNTFQGMFIFIFHCLLQKKVRKEYSKCFRHTYCCGGLPTESSHGSAKTSTTRTSARYSSGTQSRIRRMWNDTVRKQSESSFISGDINSTSTLNQGHSLNNAVRDTSAMDTLPLNGNFNNSYSLRNGDFGDSVQVVDCGLSLDDAAFEKMIISELVHNNLRACNKSHQQQQQQHHSLHHPPHHQQPPQYHHHHHTERAPPKVTVVGGSSSEDDAIVADASSLVHVGDTVGLELHQELEAPLIPQRTHSLLYAPQKKVRTDGGVDTFVSELTPTNPDDSLQSPNRDSLYTSMPNLKDSPYPESSPDVVEDLSPSKRSENEDVYYKSMPNLGGGQQLQAYYQIGRGSSDGYIIPITKEDSIPEGDVREGQMQLVTSL</sequence>
<keyword evidence="14" id="KW-0325">Glycoprotein</keyword>
<dbReference type="GeneID" id="102204115"/>
<dbReference type="Gene3D" id="4.10.1240.10">
    <property type="entry name" value="GPCR, family 2, extracellular hormone receptor domain"/>
    <property type="match status" value="1"/>
</dbReference>
<gene>
    <name evidence="27" type="primary">adgrl2a</name>
</gene>
<dbReference type="InterPro" id="IPR000203">
    <property type="entry name" value="GPS"/>
</dbReference>
<dbReference type="Pfam" id="PF01825">
    <property type="entry name" value="GPS"/>
    <property type="match status" value="1"/>
</dbReference>
<dbReference type="PANTHER" id="PTHR12011:SF61">
    <property type="entry name" value="ADHESION G PROTEIN-COUPLED RECEPTOR L2"/>
    <property type="match status" value="1"/>
</dbReference>